<keyword evidence="6 17" id="KW-0808">Transferase</keyword>
<evidence type="ECO:0000259" key="16">
    <source>
        <dbReference type="Pfam" id="PF16531"/>
    </source>
</evidence>
<gene>
    <name evidence="17" type="ORF">Pmar_PMAR015212</name>
</gene>
<evidence type="ECO:0000256" key="6">
    <source>
        <dbReference type="ARBA" id="ARBA00022679"/>
    </source>
</evidence>
<evidence type="ECO:0000256" key="12">
    <source>
        <dbReference type="ARBA" id="ARBA00023136"/>
    </source>
</evidence>
<dbReference type="AlphaFoldDB" id="C5K5Q6"/>
<evidence type="ECO:0000313" key="18">
    <source>
        <dbReference type="Proteomes" id="UP000007800"/>
    </source>
</evidence>
<keyword evidence="13" id="KW-0464">Manganese</keyword>
<dbReference type="Proteomes" id="UP000007800">
    <property type="component" value="Unassembled WGS sequence"/>
</dbReference>
<evidence type="ECO:0000256" key="5">
    <source>
        <dbReference type="ARBA" id="ARBA00022676"/>
    </source>
</evidence>
<dbReference type="SUPFAM" id="SSF53448">
    <property type="entry name" value="Nucleotide-diphospho-sugar transferases"/>
    <property type="match status" value="1"/>
</dbReference>
<dbReference type="PANTHER" id="PTHR16275:SF8">
    <property type="entry name" value="COILED-COIL DOMAIN-CONTAINING PROTEIN 40"/>
    <property type="match status" value="1"/>
</dbReference>
<dbReference type="GO" id="GO:0000139">
    <property type="term" value="C:Golgi membrane"/>
    <property type="evidence" value="ECO:0007669"/>
    <property type="project" value="UniProtKB-SubCell"/>
</dbReference>
<feature type="coiled-coil region" evidence="14">
    <location>
        <begin position="921"/>
        <end position="988"/>
    </location>
</feature>
<comment type="pathway">
    <text evidence="3">Protein modification; protein glycosylation.</text>
</comment>
<keyword evidence="8" id="KW-0479">Metal-binding</keyword>
<evidence type="ECO:0000256" key="3">
    <source>
        <dbReference type="ARBA" id="ARBA00004922"/>
    </source>
</evidence>
<keyword evidence="7" id="KW-0812">Transmembrane</keyword>
<dbReference type="Pfam" id="PF16531">
    <property type="entry name" value="SAS-6_N"/>
    <property type="match status" value="1"/>
</dbReference>
<dbReference type="InterPro" id="IPR037386">
    <property type="entry name" value="CCDC40"/>
</dbReference>
<name>C5K5Q6_PERM5</name>
<evidence type="ECO:0000313" key="17">
    <source>
        <dbReference type="EMBL" id="EER20213.1"/>
    </source>
</evidence>
<dbReference type="Pfam" id="PF03071">
    <property type="entry name" value="GNT-I"/>
    <property type="match status" value="1"/>
</dbReference>
<dbReference type="Gene3D" id="2.170.210.20">
    <property type="entry name" value="Spindle assembly abnormal protein 6, N-terminal domain"/>
    <property type="match status" value="1"/>
</dbReference>
<dbReference type="Gene3D" id="3.90.550.10">
    <property type="entry name" value="Spore Coat Polysaccharide Biosynthesis Protein SpsA, Chain A"/>
    <property type="match status" value="1"/>
</dbReference>
<evidence type="ECO:0000256" key="13">
    <source>
        <dbReference type="ARBA" id="ARBA00023211"/>
    </source>
</evidence>
<keyword evidence="10" id="KW-1133">Transmembrane helix</keyword>
<dbReference type="OrthoDB" id="49058at2759"/>
<feature type="domain" description="Spindle assembly abnormal protein 6 N-terminal" evidence="16">
    <location>
        <begin position="49"/>
        <end position="186"/>
    </location>
</feature>
<proteinExistence type="inferred from homology"/>
<dbReference type="InterPro" id="IPR004139">
    <property type="entry name" value="Glyco_trans_13"/>
</dbReference>
<keyword evidence="12" id="KW-0472">Membrane</keyword>
<dbReference type="InterPro" id="IPR038558">
    <property type="entry name" value="SAS-6_N_sf"/>
</dbReference>
<sequence length="1171" mass="135097">MSSTSPFVVATAPYDPLVPLHNNSEEDVEAEGEDNLLIDPSLTEGHHVVYDREIPLEIRILQQQPSSSNKIDVGTLEAIRCKIMILGEHEGSFKHCRVELTSEKDIFFHYTHSLDEMQFRDIQEEQKLMIEFNEYVNVFIKMCNSTIAEPHAFLGVLVMSKDATTARLDFVQNMEYKFIELLSAEFIASPDAIIRQHIVYRYNAMKAKLAASQARLQDFHAIVKLKNPSLLLQIQQKGGIWMDTLGITGEVTTHVTKGTGDHAILKDSAIVVYTVHKHDYVIIVEDDLIFSKNFLTLFINNAWLLEVDDTLYCISAWNDNGFMEYATNESILYRTDFFPGLGWMSNRSLWDRIRSRWPHAPTTGWDHWMRLSTTHDGRECIYPEVPRTRHIAQEGSNVHAADQAGIYARMALSTGQQGEIPYIREDYPLIQEHFHLFPNYFRGQHRGVVIISLHTRGVLDNDNNMMMGSRSRRQRKGITKLVFIDRRRGHEWLPSNTSLTPPPNMMYIPSASRGVSCTHTCIHNNARCYDHLLEFANDCHIMLSHFPCEEGCGHQLGLELPAYVMDSTLHTVGQCLVTDHGSPSCATYHISTARMCTCIPNININNNNKTNSDHALMIPLQEALLERMNKKLDKLSIILRDKEEEGRRLARHREDIGTQLYAYQQQLGSLQNNIELANEDRQWIDDKVREVKERVEGLTKEHDICNKEVRDQMDMLERVREERNEVSHSVEQLKRYKEGLEGNILLKKREAYKGEANIQAVEKDKAKQDILIDELGRVLRNKAEHIALLEAQMEVQSKEGDNANMMIREATQALEEINDERKIIRQEILEEKMRRLELVMKEKVNDKVVCDREIRRLREDLKRINKRIGEYRDKVDSVNRDMKDVQGRVLDSLSKKEEDIGVVYKAVDGSKDTGLKLEEDLIECERQMTQWEKKLTLEEELQQGLDPSVGQSTIGIMKKEMHRMELRYNQLLRKQEELVREMTRAVEKRDIIEFKFKGDDGDQRANRIKKDMNINRNLTGLQRKLAAITEATSLADVDIKEKEGRIMNTGEDIRDLATVLDNNDGEIEQVLAKVCGNVVRKGRQFAEVVGIQHETRRLEKRANNGRISQHSSGREEEDGVERRFSTQGRGQQQQQLESLNDSVHSILLEAADNYLNFAQSACRKEQIRYEE</sequence>
<evidence type="ECO:0000256" key="1">
    <source>
        <dbReference type="ARBA" id="ARBA00001936"/>
    </source>
</evidence>
<feature type="coiled-coil region" evidence="14">
    <location>
        <begin position="800"/>
        <end position="881"/>
    </location>
</feature>
<keyword evidence="11" id="KW-0333">Golgi apparatus</keyword>
<evidence type="ECO:0000256" key="8">
    <source>
        <dbReference type="ARBA" id="ARBA00022723"/>
    </source>
</evidence>
<keyword evidence="5 17" id="KW-0328">Glycosyltransferase</keyword>
<dbReference type="GO" id="GO:0035082">
    <property type="term" value="P:axoneme assembly"/>
    <property type="evidence" value="ECO:0007669"/>
    <property type="project" value="InterPro"/>
</dbReference>
<keyword evidence="9" id="KW-0735">Signal-anchor</keyword>
<dbReference type="RefSeq" id="XP_002788417.1">
    <property type="nucleotide sequence ID" value="XM_002788371.1"/>
</dbReference>
<dbReference type="GO" id="GO:0008375">
    <property type="term" value="F:acetylglucosaminyltransferase activity"/>
    <property type="evidence" value="ECO:0007669"/>
    <property type="project" value="InterPro"/>
</dbReference>
<dbReference type="CDD" id="cd10142">
    <property type="entry name" value="HD_SAS6_N"/>
    <property type="match status" value="1"/>
</dbReference>
<keyword evidence="18" id="KW-1185">Reference proteome</keyword>
<evidence type="ECO:0000256" key="10">
    <source>
        <dbReference type="ARBA" id="ARBA00022989"/>
    </source>
</evidence>
<comment type="subcellular location">
    <subcellularLocation>
        <location evidence="2">Golgi apparatus membrane</location>
        <topology evidence="2">Single-pass type II membrane protein</topology>
    </subcellularLocation>
</comment>
<reference evidence="17 18" key="1">
    <citation type="submission" date="2008-07" db="EMBL/GenBank/DDBJ databases">
        <authorList>
            <person name="El-Sayed N."/>
            <person name="Caler E."/>
            <person name="Inman J."/>
            <person name="Amedeo P."/>
            <person name="Hass B."/>
            <person name="Wortman J."/>
        </authorList>
    </citation>
    <scope>NUCLEOTIDE SEQUENCE [LARGE SCALE GENOMIC DNA]</scope>
    <source>
        <strain evidence="18">ATCC 50983 / TXsc</strain>
    </source>
</reference>
<evidence type="ECO:0000256" key="2">
    <source>
        <dbReference type="ARBA" id="ARBA00004323"/>
    </source>
</evidence>
<feature type="coiled-coil region" evidence="14">
    <location>
        <begin position="625"/>
        <end position="736"/>
    </location>
</feature>
<comment type="cofactor">
    <cofactor evidence="1">
        <name>Mn(2+)</name>
        <dbReference type="ChEBI" id="CHEBI:29035"/>
    </cofactor>
</comment>
<feature type="region of interest" description="Disordered" evidence="15">
    <location>
        <begin position="1100"/>
        <end position="1138"/>
    </location>
</feature>
<evidence type="ECO:0000256" key="9">
    <source>
        <dbReference type="ARBA" id="ARBA00022968"/>
    </source>
</evidence>
<accession>C5K5Q6</accession>
<evidence type="ECO:0000256" key="14">
    <source>
        <dbReference type="SAM" id="Coils"/>
    </source>
</evidence>
<dbReference type="PANTHER" id="PTHR16275">
    <property type="entry name" value="COILED-COIL DOMAIN-CONTAINING PROTEIN 40"/>
    <property type="match status" value="1"/>
</dbReference>
<dbReference type="EMBL" id="GG670703">
    <property type="protein sequence ID" value="EER20213.1"/>
    <property type="molecule type" value="Genomic_DNA"/>
</dbReference>
<dbReference type="InterPro" id="IPR032396">
    <property type="entry name" value="SAS-6_N"/>
</dbReference>
<comment type="similarity">
    <text evidence="4">Belongs to the glycosyltransferase 13 family.</text>
</comment>
<protein>
    <submittedName>
        <fullName evidence="17">Alpha-1,3-mannosyl-glycoprotein beta-1, 2-n-acetylglucosaminyltransferase, putative</fullName>
    </submittedName>
</protein>
<dbReference type="GO" id="GO:0046872">
    <property type="term" value="F:metal ion binding"/>
    <property type="evidence" value="ECO:0007669"/>
    <property type="project" value="UniProtKB-KW"/>
</dbReference>
<keyword evidence="14" id="KW-0175">Coiled coil</keyword>
<evidence type="ECO:0000256" key="15">
    <source>
        <dbReference type="SAM" id="MobiDB-lite"/>
    </source>
</evidence>
<evidence type="ECO:0000256" key="7">
    <source>
        <dbReference type="ARBA" id="ARBA00022692"/>
    </source>
</evidence>
<dbReference type="InParanoid" id="C5K5Q6"/>
<evidence type="ECO:0000256" key="4">
    <source>
        <dbReference type="ARBA" id="ARBA00006492"/>
    </source>
</evidence>
<evidence type="ECO:0000256" key="11">
    <source>
        <dbReference type="ARBA" id="ARBA00023034"/>
    </source>
</evidence>
<dbReference type="GeneID" id="9053731"/>
<organism evidence="18">
    <name type="scientific">Perkinsus marinus (strain ATCC 50983 / TXsc)</name>
    <dbReference type="NCBI Taxonomy" id="423536"/>
    <lineage>
        <taxon>Eukaryota</taxon>
        <taxon>Sar</taxon>
        <taxon>Alveolata</taxon>
        <taxon>Perkinsozoa</taxon>
        <taxon>Perkinsea</taxon>
        <taxon>Perkinsida</taxon>
        <taxon>Perkinsidae</taxon>
        <taxon>Perkinsus</taxon>
    </lineage>
</organism>
<dbReference type="InterPro" id="IPR029044">
    <property type="entry name" value="Nucleotide-diphossugar_trans"/>
</dbReference>
<dbReference type="UniPathway" id="UPA00378"/>